<dbReference type="EMBL" id="MRVG01000009">
    <property type="protein sequence ID" value="PMB65693.1"/>
    <property type="molecule type" value="Genomic_DNA"/>
</dbReference>
<organism evidence="1 2">
    <name type="scientific">Beauveria bassiana</name>
    <name type="common">White muscardine disease fungus</name>
    <name type="synonym">Tritirachium shiotae</name>
    <dbReference type="NCBI Taxonomy" id="176275"/>
    <lineage>
        <taxon>Eukaryota</taxon>
        <taxon>Fungi</taxon>
        <taxon>Dikarya</taxon>
        <taxon>Ascomycota</taxon>
        <taxon>Pezizomycotina</taxon>
        <taxon>Sordariomycetes</taxon>
        <taxon>Hypocreomycetidae</taxon>
        <taxon>Hypocreales</taxon>
        <taxon>Cordycipitaceae</taxon>
        <taxon>Beauveria</taxon>
    </lineage>
</organism>
<name>A0A2N6NEJ9_BEABA</name>
<gene>
    <name evidence="1" type="ORF">BM221_007890</name>
</gene>
<accession>A0A2N6NEJ9</accession>
<dbReference type="Proteomes" id="UP000235728">
    <property type="component" value="Unassembled WGS sequence"/>
</dbReference>
<sequence length="105" mass="12311">MTRISAGSRLEQLPQHLLVSICEYLAEYQPITNLSLCAFALASQMCRNATDPQRFRRMNIFIRGPQKLQRDMQRWRQTIQTGRRTRFLRVIKIAGETISAEEEKQ</sequence>
<dbReference type="AlphaFoldDB" id="A0A2N6NEJ9"/>
<proteinExistence type="predicted"/>
<evidence type="ECO:0000313" key="1">
    <source>
        <dbReference type="EMBL" id="PMB65693.1"/>
    </source>
</evidence>
<protein>
    <recommendedName>
        <fullName evidence="3">F-box domain-containing protein</fullName>
    </recommendedName>
</protein>
<evidence type="ECO:0000313" key="2">
    <source>
        <dbReference type="Proteomes" id="UP000235728"/>
    </source>
</evidence>
<reference evidence="1 2" key="1">
    <citation type="journal article" date="2016" name="Appl. Microbiol. Biotechnol.">
        <title>Characterization of T-DNA insertion mutants with decreased virulence in the entomopathogenic fungus Beauveria bassiana JEF-007.</title>
        <authorList>
            <person name="Kim S."/>
            <person name="Lee S.J."/>
            <person name="Nai Y.S."/>
            <person name="Yu J.S."/>
            <person name="Lee M.R."/>
            <person name="Yang Y.T."/>
            <person name="Kim J.S."/>
        </authorList>
    </citation>
    <scope>NUCLEOTIDE SEQUENCE [LARGE SCALE GENOMIC DNA]</scope>
    <source>
        <strain evidence="1 2">JEF-007</strain>
    </source>
</reference>
<comment type="caution">
    <text evidence="1">The sequence shown here is derived from an EMBL/GenBank/DDBJ whole genome shotgun (WGS) entry which is preliminary data.</text>
</comment>
<evidence type="ECO:0008006" key="3">
    <source>
        <dbReference type="Google" id="ProtNLM"/>
    </source>
</evidence>